<reference evidence="1" key="1">
    <citation type="submission" date="2021-06" db="EMBL/GenBank/DDBJ databases">
        <authorList>
            <person name="Gannon L."/>
            <person name="Redgwell R T."/>
            <person name="Michniewski S."/>
            <person name="Harrison D C."/>
            <person name="Millard A."/>
        </authorList>
    </citation>
    <scope>NUCLEOTIDE SEQUENCE</scope>
</reference>
<dbReference type="InterPro" id="IPR036196">
    <property type="entry name" value="Ptyr_pPase_sf"/>
</dbReference>
<protein>
    <submittedName>
        <fullName evidence="1">Putative phosphotyrosine protein phosphatase</fullName>
    </submittedName>
</protein>
<dbReference type="Gene3D" id="3.40.50.2300">
    <property type="match status" value="1"/>
</dbReference>
<organism evidence="1">
    <name type="scientific">uncultured marine phage</name>
    <dbReference type="NCBI Taxonomy" id="707152"/>
    <lineage>
        <taxon>Viruses</taxon>
        <taxon>environmental samples</taxon>
    </lineage>
</organism>
<dbReference type="SUPFAM" id="SSF52788">
    <property type="entry name" value="Phosphotyrosine protein phosphatases I"/>
    <property type="match status" value="1"/>
</dbReference>
<name>A0A8D9CCL1_9VIRU</name>
<gene>
    <name evidence="1" type="ORF">SLAVMIC_00172</name>
</gene>
<evidence type="ECO:0000313" key="1">
    <source>
        <dbReference type="EMBL" id="CAG7579945.1"/>
    </source>
</evidence>
<dbReference type="EMBL" id="OU342829">
    <property type="protein sequence ID" value="CAG7579945.1"/>
    <property type="molecule type" value="Genomic_DNA"/>
</dbReference>
<proteinExistence type="predicted"/>
<sequence length="114" mass="13331">MKILFVCSVNKQRSRTADDYLTPLNDDVEIESAGTHIKSCFREGTNPLTDELLEWADHVYVMEKCHLDIIMKNSKNNHFKKITVLHIRDQYEVGSKRLIEKLKEKLQDSNLILE</sequence>
<accession>A0A8D9CCL1</accession>